<feature type="coiled-coil region" evidence="1">
    <location>
        <begin position="374"/>
        <end position="422"/>
    </location>
</feature>
<comment type="caution">
    <text evidence="3">The sequence shown here is derived from an EMBL/GenBank/DDBJ whole genome shotgun (WGS) entry which is preliminary data.</text>
</comment>
<proteinExistence type="predicted"/>
<dbReference type="InterPro" id="IPR038734">
    <property type="entry name" value="YhaN_AAA"/>
</dbReference>
<protein>
    <submittedName>
        <fullName evidence="3">Sugar translocase</fullName>
    </submittedName>
    <submittedName>
        <fullName evidence="4">Uncharacterized protein YhaN</fullName>
    </submittedName>
</protein>
<dbReference type="SUPFAM" id="SSF52540">
    <property type="entry name" value="P-loop containing nucleoside triphosphate hydrolases"/>
    <property type="match status" value="1"/>
</dbReference>
<evidence type="ECO:0000313" key="3">
    <source>
        <dbReference type="EMBL" id="GHE05220.1"/>
    </source>
</evidence>
<dbReference type="Proteomes" id="UP000199541">
    <property type="component" value="Unassembled WGS sequence"/>
</dbReference>
<evidence type="ECO:0000313" key="4">
    <source>
        <dbReference type="EMBL" id="SDX68553.1"/>
    </source>
</evidence>
<dbReference type="Gene3D" id="3.40.50.300">
    <property type="entry name" value="P-loop containing nucleotide triphosphate hydrolases"/>
    <property type="match status" value="2"/>
</dbReference>
<dbReference type="EMBL" id="BNAB01000022">
    <property type="protein sequence ID" value="GHE05220.1"/>
    <property type="molecule type" value="Genomic_DNA"/>
</dbReference>
<keyword evidence="5" id="KW-1185">Reference proteome</keyword>
<accession>A0AAN5A0Y3</accession>
<dbReference type="PANTHER" id="PTHR41259:SF1">
    <property type="entry name" value="DOUBLE-STRAND BREAK REPAIR RAD50 ATPASE, PUTATIVE-RELATED"/>
    <property type="match status" value="1"/>
</dbReference>
<gene>
    <name evidence="3" type="ORF">GCM10008024_35210</name>
    <name evidence="4" type="ORF">SAMN05444006_12422</name>
</gene>
<feature type="domain" description="YhaN AAA" evidence="2">
    <location>
        <begin position="2"/>
        <end position="210"/>
    </location>
</feature>
<reference evidence="3" key="3">
    <citation type="submission" date="2023-06" db="EMBL/GenBank/DDBJ databases">
        <authorList>
            <person name="Sun Q."/>
            <person name="Zhou Y."/>
        </authorList>
    </citation>
    <scope>NUCLEOTIDE SEQUENCE</scope>
    <source>
        <strain evidence="3">CGMCC 1.10859</strain>
    </source>
</reference>
<dbReference type="Proteomes" id="UP000634647">
    <property type="component" value="Unassembled WGS sequence"/>
</dbReference>
<evidence type="ECO:0000256" key="1">
    <source>
        <dbReference type="SAM" id="Coils"/>
    </source>
</evidence>
<feature type="coiled-coil region" evidence="1">
    <location>
        <begin position="586"/>
        <end position="613"/>
    </location>
</feature>
<evidence type="ECO:0000313" key="5">
    <source>
        <dbReference type="Proteomes" id="UP000199541"/>
    </source>
</evidence>
<feature type="coiled-coil region" evidence="1">
    <location>
        <begin position="159"/>
        <end position="206"/>
    </location>
</feature>
<dbReference type="AlphaFoldDB" id="A0AAN5A0Y3"/>
<dbReference type="EMBL" id="FNOB01000024">
    <property type="protein sequence ID" value="SDX68553.1"/>
    <property type="molecule type" value="Genomic_DNA"/>
</dbReference>
<dbReference type="RefSeq" id="WP_092164165.1">
    <property type="nucleotide sequence ID" value="NZ_BNAB01000022.1"/>
</dbReference>
<organism evidence="3 6">
    <name type="scientific">Allgaiera indica</name>
    <dbReference type="NCBI Taxonomy" id="765699"/>
    <lineage>
        <taxon>Bacteria</taxon>
        <taxon>Pseudomonadati</taxon>
        <taxon>Pseudomonadota</taxon>
        <taxon>Alphaproteobacteria</taxon>
        <taxon>Rhodobacterales</taxon>
        <taxon>Paracoccaceae</taxon>
        <taxon>Allgaiera</taxon>
    </lineage>
</organism>
<reference evidence="4 5" key="2">
    <citation type="submission" date="2016-10" db="EMBL/GenBank/DDBJ databases">
        <authorList>
            <person name="Varghese N."/>
            <person name="Submissions S."/>
        </authorList>
    </citation>
    <scope>NUCLEOTIDE SEQUENCE [LARGE SCALE GENOMIC DNA]</scope>
    <source>
        <strain evidence="4 5">DSM 24802</strain>
    </source>
</reference>
<feature type="coiled-coil region" evidence="1">
    <location>
        <begin position="486"/>
        <end position="527"/>
    </location>
</feature>
<dbReference type="Pfam" id="PF13514">
    <property type="entry name" value="AAA_27"/>
    <property type="match status" value="1"/>
</dbReference>
<evidence type="ECO:0000259" key="2">
    <source>
        <dbReference type="Pfam" id="PF13514"/>
    </source>
</evidence>
<name>A0AAN5A0Y3_9RHOB</name>
<feature type="coiled-coil region" evidence="1">
    <location>
        <begin position="821"/>
        <end position="855"/>
    </location>
</feature>
<evidence type="ECO:0000313" key="6">
    <source>
        <dbReference type="Proteomes" id="UP000634647"/>
    </source>
</evidence>
<keyword evidence="1" id="KW-0175">Coiled coil</keyword>
<reference evidence="3" key="1">
    <citation type="journal article" date="2014" name="Int. J. Syst. Evol. Microbiol.">
        <title>Complete genome sequence of Corynebacterium casei LMG S-19264T (=DSM 44701T), isolated from a smear-ripened cheese.</title>
        <authorList>
            <consortium name="US DOE Joint Genome Institute (JGI-PGF)"/>
            <person name="Walter F."/>
            <person name="Albersmeier A."/>
            <person name="Kalinowski J."/>
            <person name="Ruckert C."/>
        </authorList>
    </citation>
    <scope>NUCLEOTIDE SEQUENCE</scope>
    <source>
        <strain evidence="3">CGMCC 1.10859</strain>
    </source>
</reference>
<sequence>MMRLRQLDLELFGGFSGKRFDFGPRRDAGTPDFHVIYGPNEAGKTTTMEGYLRLLYGFPHREPYDFLHQRKNLRVSGLLDIDCTETAFTRLPTRDPSLRDAHGQELPNNALQAHLSGLSEDDYRNLLCLDDLTIEKGGEEITKAKGDIGRLLFSAAAGISELSEVLDRVREEADSLYRKRASTTRLATLKKEHAEVERQIRDLDVSAAQYRGLKKAADDALADEAHVSERRKALFAAKAQLDARGKALPLFSEIDELDEKLAPFSSWPAQLDIDPEELVRMLTAQAKAQNDAKNLGEELCELQGELAAIELHPEHLALSRELAELDALRSRYATADLDLDRRRTALAEVLDDMQVAARDLEAPAGVDPKAMVLSSAALSELEQARERVREAESSVKRERDEVAELDERIEAAKGQLDTLGAEGASAADLEDVFERFDVDALSGRHAAASEAVKTARRHARGALDALTIKGQSFADLPSCPLVLEEAEALLAEVQDFTRRHEAAGQELEKAEGELSEREARIARIKAMDGLIDDEEAGHLRAGRDDLWKAHRISLTEETAVDFEGAMARVDSAMDLRLSRAADLGTLRQFEQDVAALEARVNLADKQVKALAGKQKAALESLSAAAKQAGISEPISPEAFVGWLRKLETAVQAGAELCRLQGDHRETFERAERLSAALAPLSRRDAPDFEALVADAKSILAAQRTHQEKLHAAKSGLDQLKRDRTKRTGRLAGLEEDASAGRRDWLAQLAGALPADLNAKPLEASLQPLHDLREHDKERVALVRQVSAMEEDQTRFAESVRKLLEQVGAGATDAPLADYDALKGLLEAATSAEDMSRELNERIKGLEQALVDAREVLEGIDLAVTGMAVLFPDGVDTGSLEALRKAVSTAAGVIADRGKRAGLERELLSLLDLQSLEEVRSVLEGVTQAGLGAQLDEVSADLESVEGLYKSAIEARTTAERDLRAIGGDADVALLVEKKATLELEMQEAALRHLELSLGHRLAETAIRRYRDAHRSAMMQATETAFAELTNGAYSKLQTQIDGASETLLALDAGGMAKQAQDMSKGTRFQLYLALRAAAYEQLADQGASLPFFCDDIFETFDEERTRSACRVMERVGRRGQAIYLTHHQHVVDIAREVCGEAVQIHSIAD</sequence>
<dbReference type="PANTHER" id="PTHR41259">
    <property type="entry name" value="DOUBLE-STRAND BREAK REPAIR RAD50 ATPASE, PUTATIVE-RELATED"/>
    <property type="match status" value="1"/>
</dbReference>
<dbReference type="InterPro" id="IPR027417">
    <property type="entry name" value="P-loop_NTPase"/>
</dbReference>